<comment type="caution">
    <text evidence="2">The sequence shown here is derived from an EMBL/GenBank/DDBJ whole genome shotgun (WGS) entry which is preliminary data.</text>
</comment>
<reference evidence="2 3" key="1">
    <citation type="submission" date="2021-03" db="EMBL/GenBank/DDBJ databases">
        <title>Aliifodinibius sp. nov., a new bacterium isolated from saline soil.</title>
        <authorList>
            <person name="Galisteo C."/>
            <person name="De La Haba R."/>
            <person name="Sanchez-Porro C."/>
            <person name="Ventosa A."/>
        </authorList>
    </citation>
    <scope>NUCLEOTIDE SEQUENCE [LARGE SCALE GENOMIC DNA]</scope>
    <source>
        <strain evidence="2 3">1BSP15-2V2</strain>
    </source>
</reference>
<keyword evidence="3" id="KW-1185">Reference proteome</keyword>
<feature type="chain" id="PRO_5047255078" evidence="1">
    <location>
        <begin position="20"/>
        <end position="515"/>
    </location>
</feature>
<dbReference type="RefSeq" id="WP_265766485.1">
    <property type="nucleotide sequence ID" value="NZ_JAGGJA010000008.1"/>
</dbReference>
<dbReference type="EMBL" id="JAGGJA010000008">
    <property type="protein sequence ID" value="MCW9707695.1"/>
    <property type="molecule type" value="Genomic_DNA"/>
</dbReference>
<organism evidence="2 3">
    <name type="scientific">Fodinibius salsisoli</name>
    <dbReference type="NCBI Taxonomy" id="2820877"/>
    <lineage>
        <taxon>Bacteria</taxon>
        <taxon>Pseudomonadati</taxon>
        <taxon>Balneolota</taxon>
        <taxon>Balneolia</taxon>
        <taxon>Balneolales</taxon>
        <taxon>Balneolaceae</taxon>
        <taxon>Fodinibius</taxon>
    </lineage>
</organism>
<dbReference type="InterPro" id="IPR013783">
    <property type="entry name" value="Ig-like_fold"/>
</dbReference>
<name>A0ABT3PPA5_9BACT</name>
<keyword evidence="1" id="KW-0732">Signal</keyword>
<dbReference type="InterPro" id="IPR015919">
    <property type="entry name" value="Cadherin-like_sf"/>
</dbReference>
<dbReference type="Proteomes" id="UP001207918">
    <property type="component" value="Unassembled WGS sequence"/>
</dbReference>
<protein>
    <submittedName>
        <fullName evidence="2">Ig domain-containing protein</fullName>
    </submittedName>
</protein>
<proteinExistence type="predicted"/>
<evidence type="ECO:0000256" key="1">
    <source>
        <dbReference type="SAM" id="SignalP"/>
    </source>
</evidence>
<dbReference type="SUPFAM" id="SSF49313">
    <property type="entry name" value="Cadherin-like"/>
    <property type="match status" value="2"/>
</dbReference>
<sequence>MRSCILLILLMATTVSLKAQMTLTKDFSFVMDIPSVKTIASSPAHFYALSETEGMAVFRSRPDSLQWLYSSTGMQRRGDKVIADIRFAYLFGDDNRLTVLEPTSVLGVYSSTNLPSQPLDVKRISTNLFIALGNRGLGELSLESPEAVDSTLTFVAEQELGNHAIINLEGTSDQLFALTDSNQLLQLNLEDEKLTLNRTLSLSEEVDNLFLIGQTLYGSNANGDIFEVEGDGNLSQLGNIAEEVTHIVKWEDWLVIRGVSNRLWTSYQNQQPQLWKENKEAGNYVAISKGQLWLSEYNQITKINASKAAKPSESVDSNIPNNSGTIALEEIQDFTVPHSKSLLFPIKLKGLQAGQNIQFTYQSPDIQQAELRGQSFYWEPSSDDVGSHRVTIIASAQNGQTATTSFDIHVRSYNAPPRFTPIRSISIPVGEEFSFPLNAVDPDGINKNLIRFLGVNLPSGASLNESTGMVRWTPTPRQTGENTFRVIATDQYGAASSVDVTINVVENVKRGNPGQ</sequence>
<gene>
    <name evidence="2" type="ORF">J6I44_12580</name>
</gene>
<dbReference type="Gene3D" id="2.60.40.10">
    <property type="entry name" value="Immunoglobulins"/>
    <property type="match status" value="1"/>
</dbReference>
<accession>A0ABT3PPA5</accession>
<evidence type="ECO:0000313" key="3">
    <source>
        <dbReference type="Proteomes" id="UP001207918"/>
    </source>
</evidence>
<feature type="signal peptide" evidence="1">
    <location>
        <begin position="1"/>
        <end position="19"/>
    </location>
</feature>
<dbReference type="Pfam" id="PF05345">
    <property type="entry name" value="He_PIG"/>
    <property type="match status" value="1"/>
</dbReference>
<evidence type="ECO:0000313" key="2">
    <source>
        <dbReference type="EMBL" id="MCW9707695.1"/>
    </source>
</evidence>